<feature type="region of interest" description="Disordered" evidence="4">
    <location>
        <begin position="63"/>
        <end position="88"/>
    </location>
</feature>
<evidence type="ECO:0000256" key="1">
    <source>
        <dbReference type="ARBA" id="ARBA00004613"/>
    </source>
</evidence>
<dbReference type="InterPro" id="IPR055372">
    <property type="entry name" value="CBM96"/>
</dbReference>
<proteinExistence type="predicted"/>
<feature type="chain" id="PRO_5047061575" evidence="5">
    <location>
        <begin position="46"/>
        <end position="609"/>
    </location>
</feature>
<evidence type="ECO:0000313" key="8">
    <source>
        <dbReference type="Proteomes" id="UP001250181"/>
    </source>
</evidence>
<evidence type="ECO:0000256" key="3">
    <source>
        <dbReference type="ARBA" id="ARBA00022729"/>
    </source>
</evidence>
<dbReference type="InterPro" id="IPR021224">
    <property type="entry name" value="DUF2690"/>
</dbReference>
<sequence length="609" mass="62891">MSTSRKKWRVPGPWAGTARPWVALCTAAVAPGLLLSTLAAGPAAAGPVTARDTADRVLAAAAERARRTHDTVPVPERTTESSTSAVTPKGEVVTELSAGPVRLRGPDGGWRDIDTRLNLSGGVLRPEAVGADVRFSAGGDFSFARLRTSPGSELEFGWPSRLPEPRVRGHRATYERAAGGTGDLVVTALPSGVRFEVVLRARPTGPLKLEIPLDAAGRIDRRADGGLGLTDGSGSRVTISPTASMRAQPATRPGRADGFVRAGEGTAREGAVAVRYEPGGNARTSANASGGAGGTLVLEPDRAFLDDPATVYPVTVAPTVTTPVEADTDVNSVFDWNNVGGQYLKAGTEADGEKPRTYLKFGLDGLPPATAAELRVPNVDAPACGAKVGAGIQVRRVTSTWDPATQTWTRQPTSTTQDAALSTEGSTDGTCGTGLMTWNVTGIVGKWLSGAAPNHGLVLQSPTETASANYRVFTSAENTEAGSVPTLVVTTALPAGTCVGSGCTGIEPSGTTCASDAYTVKSVPAQGRTIELRYSPSCRAAWGRILGASVGDYVGVRNSAGAYYEDRVNTGTDQHTVMVGNDGLTSWACGWRDTVLLDCTSGHTPAAGA</sequence>
<name>A0ABU3QE67_9ACTN</name>
<feature type="region of interest" description="Disordered" evidence="4">
    <location>
        <begin position="406"/>
        <end position="426"/>
    </location>
</feature>
<reference evidence="7 8" key="1">
    <citation type="submission" date="2023-09" db="EMBL/GenBank/DDBJ databases">
        <title>Streptomyces sp. nov.: A antagonism against Alternaria gaisen Producing Streptochlin, Isolated from Tamarix root soil.</title>
        <authorList>
            <person name="Chen Y."/>
        </authorList>
    </citation>
    <scope>NUCLEOTIDE SEQUENCE [LARGE SCALE GENOMIC DNA]</scope>
    <source>
        <strain evidence="7 8">TRM76323</strain>
    </source>
</reference>
<feature type="region of interest" description="Disordered" evidence="4">
    <location>
        <begin position="224"/>
        <end position="260"/>
    </location>
</feature>
<evidence type="ECO:0000313" key="7">
    <source>
        <dbReference type="EMBL" id="MDT9681044.1"/>
    </source>
</evidence>
<dbReference type="Pfam" id="PF24517">
    <property type="entry name" value="CBM96"/>
    <property type="match status" value="1"/>
</dbReference>
<comment type="subcellular location">
    <subcellularLocation>
        <location evidence="1">Secreted</location>
    </subcellularLocation>
</comment>
<organism evidence="7 8">
    <name type="scientific">Streptomyces tamarix</name>
    <dbReference type="NCBI Taxonomy" id="3078565"/>
    <lineage>
        <taxon>Bacteria</taxon>
        <taxon>Bacillati</taxon>
        <taxon>Actinomycetota</taxon>
        <taxon>Actinomycetes</taxon>
        <taxon>Kitasatosporales</taxon>
        <taxon>Streptomycetaceae</taxon>
        <taxon>Streptomyces</taxon>
    </lineage>
</organism>
<evidence type="ECO:0000259" key="6">
    <source>
        <dbReference type="Pfam" id="PF24517"/>
    </source>
</evidence>
<keyword evidence="2" id="KW-0964">Secreted</keyword>
<dbReference type="RefSeq" id="WP_315876034.1">
    <property type="nucleotide sequence ID" value="NZ_JAWCTQ010000002.1"/>
</dbReference>
<dbReference type="EMBL" id="JAWCTQ010000002">
    <property type="protein sequence ID" value="MDT9681044.1"/>
    <property type="molecule type" value="Genomic_DNA"/>
</dbReference>
<protein>
    <submittedName>
        <fullName evidence="7">DNRLRE domain-containing protein</fullName>
    </submittedName>
</protein>
<feature type="signal peptide" evidence="5">
    <location>
        <begin position="1"/>
        <end position="45"/>
    </location>
</feature>
<feature type="domain" description="Carbohydrate-binding module family 96" evidence="6">
    <location>
        <begin position="319"/>
        <end position="491"/>
    </location>
</feature>
<dbReference type="NCBIfam" id="NF033679">
    <property type="entry name" value="DNRLRE_dom"/>
    <property type="match status" value="1"/>
</dbReference>
<evidence type="ECO:0000256" key="5">
    <source>
        <dbReference type="SAM" id="SignalP"/>
    </source>
</evidence>
<feature type="compositionally biased region" description="Polar residues" evidence="4">
    <location>
        <begin position="236"/>
        <end position="245"/>
    </location>
</feature>
<dbReference type="Pfam" id="PF10901">
    <property type="entry name" value="DUF2690"/>
    <property type="match status" value="1"/>
</dbReference>
<accession>A0ABU3QE67</accession>
<evidence type="ECO:0000256" key="2">
    <source>
        <dbReference type="ARBA" id="ARBA00022525"/>
    </source>
</evidence>
<evidence type="ECO:0000256" key="4">
    <source>
        <dbReference type="SAM" id="MobiDB-lite"/>
    </source>
</evidence>
<keyword evidence="3 5" id="KW-0732">Signal</keyword>
<gene>
    <name evidence="7" type="ORF">RND61_02970</name>
</gene>
<keyword evidence="8" id="KW-1185">Reference proteome</keyword>
<dbReference type="Proteomes" id="UP001250181">
    <property type="component" value="Unassembled WGS sequence"/>
</dbReference>
<comment type="caution">
    <text evidence="7">The sequence shown here is derived from an EMBL/GenBank/DDBJ whole genome shotgun (WGS) entry which is preliminary data.</text>
</comment>
<feature type="compositionally biased region" description="Low complexity" evidence="4">
    <location>
        <begin position="406"/>
        <end position="417"/>
    </location>
</feature>